<dbReference type="InterPro" id="IPR033276">
    <property type="entry name" value="BB"/>
</dbReference>
<dbReference type="GeneID" id="107012234"/>
<evidence type="ECO:0000313" key="3">
    <source>
        <dbReference type="RefSeq" id="XP_027771694.1"/>
    </source>
</evidence>
<organism evidence="2 3">
    <name type="scientific">Solanum pennellii</name>
    <name type="common">Tomato</name>
    <name type="synonym">Lycopersicon pennellii</name>
    <dbReference type="NCBI Taxonomy" id="28526"/>
    <lineage>
        <taxon>Eukaryota</taxon>
        <taxon>Viridiplantae</taxon>
        <taxon>Streptophyta</taxon>
        <taxon>Embryophyta</taxon>
        <taxon>Tracheophyta</taxon>
        <taxon>Spermatophyta</taxon>
        <taxon>Magnoliopsida</taxon>
        <taxon>eudicotyledons</taxon>
        <taxon>Gunneridae</taxon>
        <taxon>Pentapetalae</taxon>
        <taxon>asterids</taxon>
        <taxon>lamiids</taxon>
        <taxon>Solanales</taxon>
        <taxon>Solanaceae</taxon>
        <taxon>Solanoideae</taxon>
        <taxon>Solaneae</taxon>
        <taxon>Solanum</taxon>
        <taxon>Solanum subgen. Lycopersicon</taxon>
    </lineage>
</organism>
<dbReference type="RefSeq" id="XP_027771695.1">
    <property type="nucleotide sequence ID" value="XM_027915894.1"/>
</dbReference>
<protein>
    <submittedName>
        <fullName evidence="3 4">Uncharacterized protein LOC107012234 isoform X1</fullName>
    </submittedName>
</protein>
<keyword evidence="2" id="KW-1185">Reference proteome</keyword>
<gene>
    <name evidence="3 4" type="primary">LOC107012234</name>
</gene>
<dbReference type="Proteomes" id="UP000694930">
    <property type="component" value="Chromosome 3"/>
</dbReference>
<feature type="region of interest" description="Disordered" evidence="1">
    <location>
        <begin position="113"/>
        <end position="141"/>
    </location>
</feature>
<evidence type="ECO:0000256" key="1">
    <source>
        <dbReference type="SAM" id="MobiDB-lite"/>
    </source>
</evidence>
<name>A0ABM1V7H6_SOLPN</name>
<dbReference type="PANTHER" id="PTHR46400">
    <property type="entry name" value="RING/U-BOX SUPERFAMILY PROTEIN"/>
    <property type="match status" value="1"/>
</dbReference>
<accession>A0ABM1V7H6</accession>
<dbReference type="PANTHER" id="PTHR46400:SF14">
    <property type="entry name" value="E3 UBIQUITIN LIGASE BIG BROTHER-LIKE"/>
    <property type="match status" value="1"/>
</dbReference>
<proteinExistence type="predicted"/>
<evidence type="ECO:0000313" key="4">
    <source>
        <dbReference type="RefSeq" id="XP_027771695.1"/>
    </source>
</evidence>
<feature type="region of interest" description="Disordered" evidence="1">
    <location>
        <begin position="56"/>
        <end position="84"/>
    </location>
</feature>
<sequence length="248" mass="28327">MSNSLLHSHYSSGGIPSEIAENLKDFFPEDGDLSYEEVLLQQETVYLSFQANGKNKSMSSEYGQTSSGHPLSAQKGASSQSPDSQLALDEAIARSLQLGDDFEDFCRDELNSTVAGIRESPPRESPPAENPNTRRQDDIDPDSMTYEVVYSDKSCSSIFCHQVNFLLFHFDCLLSFLVGIAVFRRSCWPAEQRAFTRPHKSFTKFQIQDWILLKEKEDGRVRYMLCCIQKRRYVDHFALCTHVSFRMY</sequence>
<reference evidence="2" key="1">
    <citation type="journal article" date="2014" name="Nat. Genet.">
        <title>The genome of the stress-tolerant wild tomato species Solanum pennellii.</title>
        <authorList>
            <person name="Bolger A."/>
            <person name="Scossa F."/>
            <person name="Bolger M.E."/>
            <person name="Lanz C."/>
            <person name="Maumus F."/>
            <person name="Tohge T."/>
            <person name="Quesneville H."/>
            <person name="Alseekh S."/>
            <person name="Sorensen I."/>
            <person name="Lichtenstein G."/>
            <person name="Fich E.A."/>
            <person name="Conte M."/>
            <person name="Keller H."/>
            <person name="Schneeberger K."/>
            <person name="Schwacke R."/>
            <person name="Ofner I."/>
            <person name="Vrebalov J."/>
            <person name="Xu Y."/>
            <person name="Osorio S."/>
            <person name="Aflitos S.A."/>
            <person name="Schijlen E."/>
            <person name="Jimenez-Gomez J.M."/>
            <person name="Ryngajllo M."/>
            <person name="Kimura S."/>
            <person name="Kumar R."/>
            <person name="Koenig D."/>
            <person name="Headland L.R."/>
            <person name="Maloof J.N."/>
            <person name="Sinha N."/>
            <person name="van Ham R.C."/>
            <person name="Lankhorst R.K."/>
            <person name="Mao L."/>
            <person name="Vogel A."/>
            <person name="Arsova B."/>
            <person name="Panstruga R."/>
            <person name="Fei Z."/>
            <person name="Rose J.K."/>
            <person name="Zamir D."/>
            <person name="Carrari F."/>
            <person name="Giovannoni J.J."/>
            <person name="Weigel D."/>
            <person name="Usadel B."/>
            <person name="Fernie A.R."/>
        </authorList>
    </citation>
    <scope>NUCLEOTIDE SEQUENCE [LARGE SCALE GENOMIC DNA]</scope>
</reference>
<reference evidence="3 4" key="2">
    <citation type="submission" date="2025-05" db="UniProtKB">
        <authorList>
            <consortium name="RefSeq"/>
        </authorList>
    </citation>
    <scope>IDENTIFICATION</scope>
</reference>
<evidence type="ECO:0000313" key="2">
    <source>
        <dbReference type="Proteomes" id="UP000694930"/>
    </source>
</evidence>
<dbReference type="RefSeq" id="XP_027771694.1">
    <property type="nucleotide sequence ID" value="XM_027915893.1"/>
</dbReference>